<organism evidence="3">
    <name type="scientific">Timema shepardi</name>
    <name type="common">Walking stick</name>
    <dbReference type="NCBI Taxonomy" id="629360"/>
    <lineage>
        <taxon>Eukaryota</taxon>
        <taxon>Metazoa</taxon>
        <taxon>Ecdysozoa</taxon>
        <taxon>Arthropoda</taxon>
        <taxon>Hexapoda</taxon>
        <taxon>Insecta</taxon>
        <taxon>Pterygota</taxon>
        <taxon>Neoptera</taxon>
        <taxon>Polyneoptera</taxon>
        <taxon>Phasmatodea</taxon>
        <taxon>Timematodea</taxon>
        <taxon>Timematoidea</taxon>
        <taxon>Timematidae</taxon>
        <taxon>Timema</taxon>
    </lineage>
</organism>
<protein>
    <recommendedName>
        <fullName evidence="2">ZP domain-containing protein</fullName>
    </recommendedName>
</protein>
<dbReference type="InterPro" id="IPR056953">
    <property type="entry name" value="CUT_N"/>
</dbReference>
<evidence type="ECO:0000256" key="1">
    <source>
        <dbReference type="SAM" id="MobiDB-lite"/>
    </source>
</evidence>
<accession>A0A7R9AVE5</accession>
<reference evidence="3" key="1">
    <citation type="submission" date="2020-11" db="EMBL/GenBank/DDBJ databases">
        <authorList>
            <person name="Tran Van P."/>
        </authorList>
    </citation>
    <scope>NUCLEOTIDE SEQUENCE</scope>
</reference>
<dbReference type="PANTHER" id="PTHR46560:SF7">
    <property type="entry name" value="RE59626P"/>
    <property type="match status" value="1"/>
</dbReference>
<name>A0A7R9AVE5_TIMSH</name>
<dbReference type="PANTHER" id="PTHR46560">
    <property type="entry name" value="CYPHER, ISOFORM B"/>
    <property type="match status" value="1"/>
</dbReference>
<feature type="region of interest" description="Disordered" evidence="1">
    <location>
        <begin position="162"/>
        <end position="206"/>
    </location>
</feature>
<feature type="domain" description="ZP" evidence="2">
    <location>
        <begin position="45"/>
        <end position="206"/>
    </location>
</feature>
<gene>
    <name evidence="3" type="ORF">TSIB3V08_LOCUS4443</name>
</gene>
<evidence type="ECO:0000313" key="3">
    <source>
        <dbReference type="EMBL" id="CAD7260260.1"/>
    </source>
</evidence>
<sequence length="206" mass="23107">MASLVLTDSSHLTSDSQNIEVWKKEIGSEMTIGEAGSGYRRVQLRCGANYMQVDVGTEGEFGGVIYTRGSYHKREHPCFLDPRTGRDFSLRFPLDQCHTKHEDDVYSNVVVIQHDDELIMPGDAAFTLECDFSKPRDFTVNANLAADSAQNGVSSRISIADADPAGQDLPRHRRSTVTNDSDTVSFTPEDIRPRRRKRDPTRKDEL</sequence>
<dbReference type="Pfam" id="PF25057">
    <property type="entry name" value="CUT_N"/>
    <property type="match status" value="1"/>
</dbReference>
<dbReference type="InterPro" id="IPR001507">
    <property type="entry name" value="ZP_dom"/>
</dbReference>
<dbReference type="PROSITE" id="PS51034">
    <property type="entry name" value="ZP_2"/>
    <property type="match status" value="1"/>
</dbReference>
<dbReference type="AlphaFoldDB" id="A0A7R9AVE5"/>
<proteinExistence type="predicted"/>
<dbReference type="EMBL" id="OC001589">
    <property type="protein sequence ID" value="CAD7260260.1"/>
    <property type="molecule type" value="Genomic_DNA"/>
</dbReference>
<evidence type="ECO:0000259" key="2">
    <source>
        <dbReference type="PROSITE" id="PS51034"/>
    </source>
</evidence>
<feature type="compositionally biased region" description="Polar residues" evidence="1">
    <location>
        <begin position="176"/>
        <end position="186"/>
    </location>
</feature>